<keyword evidence="10" id="KW-1185">Reference proteome</keyword>
<keyword evidence="3 5" id="KW-0697">Rotamase</keyword>
<dbReference type="PANTHER" id="PTHR43811">
    <property type="entry name" value="FKBP-TYPE PEPTIDYL-PROLYL CIS-TRANS ISOMERASE FKPA"/>
    <property type="match status" value="1"/>
</dbReference>
<dbReference type="InterPro" id="IPR001179">
    <property type="entry name" value="PPIase_FKBP_dom"/>
</dbReference>
<evidence type="ECO:0000256" key="6">
    <source>
        <dbReference type="RuleBase" id="RU003915"/>
    </source>
</evidence>
<name>A0ABQ2ECG0_9GAMM</name>
<dbReference type="InterPro" id="IPR036944">
    <property type="entry name" value="PPIase_FKBP_N_sf"/>
</dbReference>
<evidence type="ECO:0000256" key="2">
    <source>
        <dbReference type="ARBA" id="ARBA00006577"/>
    </source>
</evidence>
<dbReference type="InterPro" id="IPR046357">
    <property type="entry name" value="PPIase_dom_sf"/>
</dbReference>
<gene>
    <name evidence="9" type="primary">fkpA</name>
    <name evidence="9" type="ORF">GCM10011394_12600</name>
</gene>
<proteinExistence type="inferred from homology"/>
<reference evidence="10" key="1">
    <citation type="journal article" date="2019" name="Int. J. Syst. Evol. Microbiol.">
        <title>The Global Catalogue of Microorganisms (GCM) 10K type strain sequencing project: providing services to taxonomists for standard genome sequencing and annotation.</title>
        <authorList>
            <consortium name="The Broad Institute Genomics Platform"/>
            <consortium name="The Broad Institute Genome Sequencing Center for Infectious Disease"/>
            <person name="Wu L."/>
            <person name="Ma J."/>
        </authorList>
    </citation>
    <scope>NUCLEOTIDE SEQUENCE [LARGE SCALE GENOMIC DNA]</scope>
    <source>
        <strain evidence="10">CGMCC 1.8985</strain>
    </source>
</reference>
<dbReference type="PANTHER" id="PTHR43811:SF57">
    <property type="entry name" value="FKBP-TYPE PEPTIDYL-PROLYL CIS-TRANS ISOMERASE FKPA-RELATED"/>
    <property type="match status" value="1"/>
</dbReference>
<evidence type="ECO:0000256" key="1">
    <source>
        <dbReference type="ARBA" id="ARBA00000971"/>
    </source>
</evidence>
<dbReference type="Pfam" id="PF01346">
    <property type="entry name" value="FKBP_N"/>
    <property type="match status" value="2"/>
</dbReference>
<evidence type="ECO:0000256" key="4">
    <source>
        <dbReference type="ARBA" id="ARBA00023235"/>
    </source>
</evidence>
<dbReference type="EC" id="5.2.1.8" evidence="6"/>
<evidence type="ECO:0000256" key="5">
    <source>
        <dbReference type="PROSITE-ProRule" id="PRU00277"/>
    </source>
</evidence>
<accession>A0ABQ2ECG0</accession>
<dbReference type="Gene3D" id="1.10.287.460">
    <property type="entry name" value="Peptidyl-prolyl cis-trans isomerase, FKBP-type, N-terminal domain"/>
    <property type="match status" value="2"/>
</dbReference>
<dbReference type="PROSITE" id="PS50059">
    <property type="entry name" value="FKBP_PPIASE"/>
    <property type="match status" value="1"/>
</dbReference>
<evidence type="ECO:0000313" key="10">
    <source>
        <dbReference type="Proteomes" id="UP000599009"/>
    </source>
</evidence>
<dbReference type="EMBL" id="BMME01000001">
    <property type="protein sequence ID" value="GGK04971.1"/>
    <property type="molecule type" value="Genomic_DNA"/>
</dbReference>
<protein>
    <recommendedName>
        <fullName evidence="6">Peptidyl-prolyl cis-trans isomerase</fullName>
        <ecNumber evidence="6">5.2.1.8</ecNumber>
    </recommendedName>
</protein>
<feature type="chain" id="PRO_5046659476" description="Peptidyl-prolyl cis-trans isomerase" evidence="7">
    <location>
        <begin position="25"/>
        <end position="313"/>
    </location>
</feature>
<sequence>MKPLLRGLVALSFAAALSLAPASAQENAVPSTEREKNSYMIGMDVGNSIQAVGPDIDRESFLRAVGHALEGGEPLVTEEEAEAIAPALMQRVAVRGGQQIPGMAPGSQPPAVDAGKVGLLVGADVGRSLAPVKDELDLAVFGRGVATVLDGSTPLLGEAELLAVREALSKRIQERARAESEAAAQANATAGAAFLATNRTAKGVVTTGSGLQYMVLRQGSGPRPTADTQVRVHYEGTLLDGTVFDSSYERNDPATFGLGQVIAGWTEGLQLMPVGAKYRFWIPSELAYGRNGSPGGIPPNSTLVFDVELLQLR</sequence>
<feature type="signal peptide" evidence="7">
    <location>
        <begin position="1"/>
        <end position="24"/>
    </location>
</feature>
<dbReference type="GO" id="GO:0016853">
    <property type="term" value="F:isomerase activity"/>
    <property type="evidence" value="ECO:0007669"/>
    <property type="project" value="UniProtKB-KW"/>
</dbReference>
<evidence type="ECO:0000256" key="7">
    <source>
        <dbReference type="SAM" id="SignalP"/>
    </source>
</evidence>
<dbReference type="Proteomes" id="UP000599009">
    <property type="component" value="Unassembled WGS sequence"/>
</dbReference>
<dbReference type="RefSeq" id="WP_132984826.1">
    <property type="nucleotide sequence ID" value="NZ_BMME01000001.1"/>
</dbReference>
<evidence type="ECO:0000259" key="8">
    <source>
        <dbReference type="PROSITE" id="PS50059"/>
    </source>
</evidence>
<evidence type="ECO:0000256" key="3">
    <source>
        <dbReference type="ARBA" id="ARBA00023110"/>
    </source>
</evidence>
<comment type="similarity">
    <text evidence="2 6">Belongs to the FKBP-type PPIase family.</text>
</comment>
<dbReference type="Pfam" id="PF00254">
    <property type="entry name" value="FKBP_C"/>
    <property type="match status" value="1"/>
</dbReference>
<keyword evidence="7" id="KW-0732">Signal</keyword>
<organism evidence="9 10">
    <name type="scientific">Luteimonas terricola</name>
    <dbReference type="NCBI Taxonomy" id="645597"/>
    <lineage>
        <taxon>Bacteria</taxon>
        <taxon>Pseudomonadati</taxon>
        <taxon>Pseudomonadota</taxon>
        <taxon>Gammaproteobacteria</taxon>
        <taxon>Lysobacterales</taxon>
        <taxon>Lysobacteraceae</taxon>
        <taxon>Luteimonas</taxon>
    </lineage>
</organism>
<dbReference type="SUPFAM" id="SSF54534">
    <property type="entry name" value="FKBP-like"/>
    <property type="match status" value="1"/>
</dbReference>
<comment type="catalytic activity">
    <reaction evidence="1 5 6">
        <text>[protein]-peptidylproline (omega=180) = [protein]-peptidylproline (omega=0)</text>
        <dbReference type="Rhea" id="RHEA:16237"/>
        <dbReference type="Rhea" id="RHEA-COMP:10747"/>
        <dbReference type="Rhea" id="RHEA-COMP:10748"/>
        <dbReference type="ChEBI" id="CHEBI:83833"/>
        <dbReference type="ChEBI" id="CHEBI:83834"/>
        <dbReference type="EC" id="5.2.1.8"/>
    </reaction>
</comment>
<dbReference type="Gene3D" id="3.10.50.40">
    <property type="match status" value="1"/>
</dbReference>
<evidence type="ECO:0000313" key="9">
    <source>
        <dbReference type="EMBL" id="GGK04971.1"/>
    </source>
</evidence>
<comment type="caution">
    <text evidence="9">The sequence shown here is derived from an EMBL/GenBank/DDBJ whole genome shotgun (WGS) entry which is preliminary data.</text>
</comment>
<dbReference type="InterPro" id="IPR000774">
    <property type="entry name" value="PPIase_FKBP_N"/>
</dbReference>
<feature type="domain" description="PPIase FKBP-type" evidence="8">
    <location>
        <begin position="227"/>
        <end position="313"/>
    </location>
</feature>
<keyword evidence="4 5" id="KW-0413">Isomerase</keyword>